<keyword evidence="1" id="KW-0812">Transmembrane</keyword>
<keyword evidence="1" id="KW-1133">Transmembrane helix</keyword>
<keyword evidence="3" id="KW-1185">Reference proteome</keyword>
<accession>A0ABW3BLV4</accession>
<dbReference type="Proteomes" id="UP001596956">
    <property type="component" value="Unassembled WGS sequence"/>
</dbReference>
<proteinExistence type="predicted"/>
<evidence type="ECO:0000256" key="1">
    <source>
        <dbReference type="SAM" id="Phobius"/>
    </source>
</evidence>
<comment type="caution">
    <text evidence="2">The sequence shown here is derived from an EMBL/GenBank/DDBJ whole genome shotgun (WGS) entry which is preliminary data.</text>
</comment>
<protein>
    <submittedName>
        <fullName evidence="2">Uncharacterized protein</fullName>
    </submittedName>
</protein>
<dbReference type="EMBL" id="JBHTHR010001502">
    <property type="protein sequence ID" value="MFD0804263.1"/>
    <property type="molecule type" value="Genomic_DNA"/>
</dbReference>
<evidence type="ECO:0000313" key="2">
    <source>
        <dbReference type="EMBL" id="MFD0804263.1"/>
    </source>
</evidence>
<name>A0ABW3BLV4_9ACTN</name>
<evidence type="ECO:0000313" key="3">
    <source>
        <dbReference type="Proteomes" id="UP001596956"/>
    </source>
</evidence>
<reference evidence="3" key="1">
    <citation type="journal article" date="2019" name="Int. J. Syst. Evol. Microbiol.">
        <title>The Global Catalogue of Microorganisms (GCM) 10K type strain sequencing project: providing services to taxonomists for standard genome sequencing and annotation.</title>
        <authorList>
            <consortium name="The Broad Institute Genomics Platform"/>
            <consortium name="The Broad Institute Genome Sequencing Center for Infectious Disease"/>
            <person name="Wu L."/>
            <person name="Ma J."/>
        </authorList>
    </citation>
    <scope>NUCLEOTIDE SEQUENCE [LARGE SCALE GENOMIC DNA]</scope>
    <source>
        <strain evidence="3">CCUG 63369</strain>
    </source>
</reference>
<feature type="transmembrane region" description="Helical" evidence="1">
    <location>
        <begin position="20"/>
        <end position="40"/>
    </location>
</feature>
<gene>
    <name evidence="2" type="ORF">ACFQZU_23505</name>
</gene>
<keyword evidence="1" id="KW-0472">Membrane</keyword>
<organism evidence="2 3">
    <name type="scientific">Streptomonospora algeriensis</name>
    <dbReference type="NCBI Taxonomy" id="995084"/>
    <lineage>
        <taxon>Bacteria</taxon>
        <taxon>Bacillati</taxon>
        <taxon>Actinomycetota</taxon>
        <taxon>Actinomycetes</taxon>
        <taxon>Streptosporangiales</taxon>
        <taxon>Nocardiopsidaceae</taxon>
        <taxon>Streptomonospora</taxon>
    </lineage>
</organism>
<sequence length="42" mass="4377">MRALLAKPFMGTELSVGGAIAIFVTGPAFWLVFAIAWAALPA</sequence>